<dbReference type="AlphaFoldDB" id="A0A6A6GPA7"/>
<evidence type="ECO:0000256" key="1">
    <source>
        <dbReference type="SAM" id="MobiDB-lite"/>
    </source>
</evidence>
<sequence>MYCILGSPIPKRPAEDQPESAPGKQAGTLPRDADVNQPASKFHCGNPAQLGSCTRPINNNRLADPTPVQQAARSWWRLIKNPKSQRAQYLARAKAELNLPDPSHPLHPSHPCLTSSPSKIHVSLPPRPLCDEVLHACLEKVGPSRDCRHVSGAL</sequence>
<feature type="region of interest" description="Disordered" evidence="1">
    <location>
        <begin position="1"/>
        <end position="68"/>
    </location>
</feature>
<keyword evidence="3" id="KW-1185">Reference proteome</keyword>
<proteinExistence type="predicted"/>
<feature type="compositionally biased region" description="Polar residues" evidence="1">
    <location>
        <begin position="49"/>
        <end position="68"/>
    </location>
</feature>
<organism evidence="2 3">
    <name type="scientific">Elsinoe ampelina</name>
    <dbReference type="NCBI Taxonomy" id="302913"/>
    <lineage>
        <taxon>Eukaryota</taxon>
        <taxon>Fungi</taxon>
        <taxon>Dikarya</taxon>
        <taxon>Ascomycota</taxon>
        <taxon>Pezizomycotina</taxon>
        <taxon>Dothideomycetes</taxon>
        <taxon>Dothideomycetidae</taxon>
        <taxon>Myriangiales</taxon>
        <taxon>Elsinoaceae</taxon>
        <taxon>Elsinoe</taxon>
    </lineage>
</organism>
<evidence type="ECO:0000313" key="3">
    <source>
        <dbReference type="Proteomes" id="UP000799538"/>
    </source>
</evidence>
<name>A0A6A6GPA7_9PEZI</name>
<reference evidence="3" key="1">
    <citation type="journal article" date="2020" name="Stud. Mycol.">
        <title>101 Dothideomycetes genomes: A test case for predicting lifestyles and emergence of pathogens.</title>
        <authorList>
            <person name="Haridas S."/>
            <person name="Albert R."/>
            <person name="Binder M."/>
            <person name="Bloem J."/>
            <person name="LaButti K."/>
            <person name="Salamov A."/>
            <person name="Andreopoulos B."/>
            <person name="Baker S."/>
            <person name="Barry K."/>
            <person name="Bills G."/>
            <person name="Bluhm B."/>
            <person name="Cannon C."/>
            <person name="Castanera R."/>
            <person name="Culley D."/>
            <person name="Daum C."/>
            <person name="Ezra D."/>
            <person name="Gonzalez J."/>
            <person name="Henrissat B."/>
            <person name="Kuo A."/>
            <person name="Liang C."/>
            <person name="Lipzen A."/>
            <person name="Lutzoni F."/>
            <person name="Magnuson J."/>
            <person name="Mondo S."/>
            <person name="Nolan M."/>
            <person name="Ohm R."/>
            <person name="Pangilinan J."/>
            <person name="Park H.-J."/>
            <person name="Ramirez L."/>
            <person name="Alfaro M."/>
            <person name="Sun H."/>
            <person name="Tritt A."/>
            <person name="Yoshinaga Y."/>
            <person name="Zwiers L.-H."/>
            <person name="Turgeon B."/>
            <person name="Goodwin S."/>
            <person name="Spatafora J."/>
            <person name="Crous P."/>
            <person name="Grigoriev I."/>
        </authorList>
    </citation>
    <scope>NUCLEOTIDE SEQUENCE [LARGE SCALE GENOMIC DNA]</scope>
    <source>
        <strain evidence="3">CECT 20119</strain>
    </source>
</reference>
<evidence type="ECO:0000313" key="2">
    <source>
        <dbReference type="EMBL" id="KAF2227576.1"/>
    </source>
</evidence>
<dbReference type="EMBL" id="ML992501">
    <property type="protein sequence ID" value="KAF2227576.1"/>
    <property type="molecule type" value="Genomic_DNA"/>
</dbReference>
<accession>A0A6A6GPA7</accession>
<protein>
    <submittedName>
        <fullName evidence="2">Uncharacterized protein</fullName>
    </submittedName>
</protein>
<dbReference type="Proteomes" id="UP000799538">
    <property type="component" value="Unassembled WGS sequence"/>
</dbReference>
<gene>
    <name evidence="2" type="ORF">BDZ85DRAFT_254529</name>
</gene>